<evidence type="ECO:0000256" key="1">
    <source>
        <dbReference type="SAM" id="Phobius"/>
    </source>
</evidence>
<keyword evidence="1" id="KW-0472">Membrane</keyword>
<comment type="caution">
    <text evidence="2">The sequence shown here is derived from an EMBL/GenBank/DDBJ whole genome shotgun (WGS) entry which is preliminary data.</text>
</comment>
<gene>
    <name evidence="2" type="ORF">LCGC14_1202310</name>
</gene>
<keyword evidence="1" id="KW-1133">Transmembrane helix</keyword>
<protein>
    <submittedName>
        <fullName evidence="2">Uncharacterized protein</fullName>
    </submittedName>
</protein>
<feature type="transmembrane region" description="Helical" evidence="1">
    <location>
        <begin position="116"/>
        <end position="135"/>
    </location>
</feature>
<feature type="transmembrane region" description="Helical" evidence="1">
    <location>
        <begin position="21"/>
        <end position="39"/>
    </location>
</feature>
<proteinExistence type="predicted"/>
<feature type="transmembrane region" description="Helical" evidence="1">
    <location>
        <begin position="76"/>
        <end position="96"/>
    </location>
</feature>
<name>A0A0F9PL81_9ZZZZ</name>
<keyword evidence="1" id="KW-0812">Transmembrane</keyword>
<dbReference type="AlphaFoldDB" id="A0A0F9PL81"/>
<reference evidence="2" key="1">
    <citation type="journal article" date="2015" name="Nature">
        <title>Complex archaea that bridge the gap between prokaryotes and eukaryotes.</title>
        <authorList>
            <person name="Spang A."/>
            <person name="Saw J.H."/>
            <person name="Jorgensen S.L."/>
            <person name="Zaremba-Niedzwiedzka K."/>
            <person name="Martijn J."/>
            <person name="Lind A.E."/>
            <person name="van Eijk R."/>
            <person name="Schleper C."/>
            <person name="Guy L."/>
            <person name="Ettema T.J."/>
        </authorList>
    </citation>
    <scope>NUCLEOTIDE SEQUENCE</scope>
</reference>
<feature type="transmembrane region" description="Helical" evidence="1">
    <location>
        <begin position="51"/>
        <end position="69"/>
    </location>
</feature>
<organism evidence="2">
    <name type="scientific">marine sediment metagenome</name>
    <dbReference type="NCBI Taxonomy" id="412755"/>
    <lineage>
        <taxon>unclassified sequences</taxon>
        <taxon>metagenomes</taxon>
        <taxon>ecological metagenomes</taxon>
    </lineage>
</organism>
<evidence type="ECO:0000313" key="2">
    <source>
        <dbReference type="EMBL" id="KKM94032.1"/>
    </source>
</evidence>
<accession>A0A0F9PL81</accession>
<sequence>MSEKKGKHPSVIYLRSYPKVIFFWPLLISSLILWLIQWVQNLAGATTNTSVLGSIWFIVFFINIFVTAFDFSSTKFFVLILAILIIVLLVIFIVLPNAGSVSLGGLSLDLGLPWEFYMVMTLILAFILSIVIISTRFDYYKVERNEIYHKKGIFSSAERFPVKSLRFKKEIPDVFEFFMLRSGRLTMMPGKADEVMILNTVLNINKVEKHLDWLLSHVSVEPDEIDS</sequence>
<dbReference type="EMBL" id="LAZR01006190">
    <property type="protein sequence ID" value="KKM94032.1"/>
    <property type="molecule type" value="Genomic_DNA"/>
</dbReference>